<evidence type="ECO:0000313" key="4">
    <source>
        <dbReference type="Proteomes" id="UP000000390"/>
    </source>
</evidence>
<dbReference type="AlphaFoldDB" id="D8J3A7"/>
<dbReference type="GeneID" id="9419639"/>
<evidence type="ECO:0008006" key="6">
    <source>
        <dbReference type="Google" id="ProtNLM"/>
    </source>
</evidence>
<protein>
    <recommendedName>
        <fullName evidence="6">Transporter</fullName>
    </recommendedName>
</protein>
<evidence type="ECO:0000256" key="1">
    <source>
        <dbReference type="SAM" id="Phobius"/>
    </source>
</evidence>
<evidence type="ECO:0000313" key="3">
    <source>
        <dbReference type="EMBL" id="ELY35209.1"/>
    </source>
</evidence>
<sequence length="65" mass="6619">MVGPMTDDERRAGSQRLYAGFVVLVGASAGVMALSGGATLVQATLVAGAGVLLGGALLWWLFRIV</sequence>
<keyword evidence="1" id="KW-0472">Membrane</keyword>
<reference evidence="3 5" key="2">
    <citation type="journal article" date="2014" name="PLoS Genet.">
        <title>Phylogenetically driven sequencing of extremely halophilic archaea reveals strategies for static and dynamic osmo-response.</title>
        <authorList>
            <person name="Becker E.A."/>
            <person name="Seitzer P.M."/>
            <person name="Tritt A."/>
            <person name="Larsen D."/>
            <person name="Krusor M."/>
            <person name="Yao A.I."/>
            <person name="Wu D."/>
            <person name="Madern D."/>
            <person name="Eisen J.A."/>
            <person name="Darling A.E."/>
            <person name="Facciotti M.T."/>
        </authorList>
    </citation>
    <scope>NUCLEOTIDE SEQUENCE [LARGE SCALE GENOMIC DNA]</scope>
    <source>
        <strain evidence="3">B3</strain>
        <strain evidence="5">DSM 18796 / CECT 7217 / JCM 14584 / KCTC 4019 / B3</strain>
    </source>
</reference>
<dbReference type="HOGENOM" id="CLU_197253_0_0_2"/>
<dbReference type="Proteomes" id="UP000000390">
    <property type="component" value="Chromosome"/>
</dbReference>
<organism evidence="2 4">
    <name type="scientific">Halalkalicoccus jeotgali (strain DSM 18796 / CECT 7217 / JCM 14584 / KCTC 4019 / B3)</name>
    <dbReference type="NCBI Taxonomy" id="795797"/>
    <lineage>
        <taxon>Archaea</taxon>
        <taxon>Methanobacteriati</taxon>
        <taxon>Methanobacteriota</taxon>
        <taxon>Stenosarchaea group</taxon>
        <taxon>Halobacteria</taxon>
        <taxon>Halobacteriales</taxon>
        <taxon>Halococcaceae</taxon>
        <taxon>Halalkalicoccus</taxon>
    </lineage>
</organism>
<name>D8J3A7_HALJB</name>
<dbReference type="OrthoDB" id="330458at2157"/>
<dbReference type="RefSeq" id="WP_008417320.1">
    <property type="nucleotide sequence ID" value="NC_014297.1"/>
</dbReference>
<feature type="transmembrane region" description="Helical" evidence="1">
    <location>
        <begin position="40"/>
        <end position="62"/>
    </location>
</feature>
<keyword evidence="1" id="KW-1133">Transmembrane helix</keyword>
<keyword evidence="5" id="KW-1185">Reference proteome</keyword>
<dbReference type="eggNOG" id="arCOG07558">
    <property type="taxonomic scope" value="Archaea"/>
</dbReference>
<dbReference type="KEGG" id="hje:HacjB3_09155"/>
<feature type="transmembrane region" description="Helical" evidence="1">
    <location>
        <begin position="17"/>
        <end position="34"/>
    </location>
</feature>
<dbReference type="Proteomes" id="UP000011645">
    <property type="component" value="Unassembled WGS sequence"/>
</dbReference>
<dbReference type="PATRIC" id="fig|795797.18.peg.1825"/>
<proteinExistence type="predicted"/>
<accession>D8J3A7</accession>
<dbReference type="STRING" id="795797.HacjB3_09155"/>
<evidence type="ECO:0000313" key="5">
    <source>
        <dbReference type="Proteomes" id="UP000011645"/>
    </source>
</evidence>
<dbReference type="EMBL" id="AOHV01000035">
    <property type="protein sequence ID" value="ELY35209.1"/>
    <property type="molecule type" value="Genomic_DNA"/>
</dbReference>
<evidence type="ECO:0000313" key="2">
    <source>
        <dbReference type="EMBL" id="ADJ15214.1"/>
    </source>
</evidence>
<gene>
    <name evidence="2" type="ordered locus">HacjB3_09155</name>
    <name evidence="3" type="ORF">C497_13523</name>
</gene>
<reference evidence="2 4" key="1">
    <citation type="journal article" date="2010" name="J. Bacteriol.">
        <title>Complete genome sequence of Halalkalicoccus jeotgali B3(T), an extremely halophilic archaeon.</title>
        <authorList>
            <person name="Roh S.W."/>
            <person name="Nam Y.D."/>
            <person name="Nam S.H."/>
            <person name="Choi S.H."/>
            <person name="Park H.S."/>
            <person name="Bae J.W."/>
        </authorList>
    </citation>
    <scope>NUCLEOTIDE SEQUENCE [LARGE SCALE GENOMIC DNA]</scope>
    <source>
        <strain evidence="2">B3</strain>
        <strain evidence="4">DSM 18796 / CECT 7217 / JCM 14584 / KCTC 4019 / B3</strain>
    </source>
</reference>
<keyword evidence="1" id="KW-0812">Transmembrane</keyword>
<dbReference type="EMBL" id="CP002062">
    <property type="protein sequence ID" value="ADJ15214.1"/>
    <property type="molecule type" value="Genomic_DNA"/>
</dbReference>